<dbReference type="SUPFAM" id="SSF69593">
    <property type="entry name" value="Glycerol-3-phosphate (1)-acyltransferase"/>
    <property type="match status" value="1"/>
</dbReference>
<keyword evidence="4" id="KW-0012">Acyltransferase</keyword>
<evidence type="ECO:0000256" key="2">
    <source>
        <dbReference type="SAM" id="SignalP"/>
    </source>
</evidence>
<dbReference type="PANTHER" id="PTHR35695">
    <property type="entry name" value="GLYCEROL-3-PHOSPHATE ACYLTRANSFERASE, CHLOROPLASTIC"/>
    <property type="match status" value="1"/>
</dbReference>
<dbReference type="EC" id="2.3.1.15" evidence="4"/>
<dbReference type="VEuPathDB" id="PlasmoDB:PBANKA_1416700"/>
<dbReference type="InterPro" id="IPR016222">
    <property type="entry name" value="G3P_O-acylTrfase_chlp"/>
</dbReference>
<dbReference type="PANTHER" id="PTHR35695:SF1">
    <property type="entry name" value="GLYCEROL-3-PHOSPHATE ACYLTRANSFERASE, CHLOROPLASTIC"/>
    <property type="match status" value="1"/>
</dbReference>
<gene>
    <name evidence="4" type="primary">G3PAT</name>
    <name evidence="4" type="ORF">PBNK65NY_000432600</name>
    <name evidence="5" type="ORF">PBSP11A_000433200</name>
</gene>
<keyword evidence="4" id="KW-0808">Transferase</keyword>
<name>A0A1C6YS82_PLABE</name>
<dbReference type="AlphaFoldDB" id="A0A1C6YS82"/>
<dbReference type="InterPro" id="IPR002123">
    <property type="entry name" value="Plipid/glycerol_acylTrfase"/>
</dbReference>
<reference evidence="6 7" key="1">
    <citation type="submission" date="2016-08" db="EMBL/GenBank/DDBJ databases">
        <authorList>
            <consortium name="Pathogen Informatics"/>
        </authorList>
    </citation>
    <scope>NUCLEOTIDE SEQUENCE [LARGE SCALE GENOMIC DNA]</scope>
    <source>
        <strain evidence="4 7">NK65 ny</strain>
        <strain evidence="5 6">SP11 Antwerpcl1</strain>
    </source>
</reference>
<keyword evidence="2" id="KW-0732">Signal</keyword>
<dbReference type="Proteomes" id="UP000219860">
    <property type="component" value="Chromosome 14"/>
</dbReference>
<organism evidence="4 7">
    <name type="scientific">Plasmodium berghei</name>
    <dbReference type="NCBI Taxonomy" id="5821"/>
    <lineage>
        <taxon>Eukaryota</taxon>
        <taxon>Sar</taxon>
        <taxon>Alveolata</taxon>
        <taxon>Apicomplexa</taxon>
        <taxon>Aconoidasida</taxon>
        <taxon>Haemosporida</taxon>
        <taxon>Plasmodiidae</taxon>
        <taxon>Plasmodium</taxon>
        <taxon>Plasmodium (Vinckeia)</taxon>
    </lineage>
</organism>
<dbReference type="PIRSF" id="PIRSF000431">
    <property type="entry name" value="Glycerol-3-P_O-acyltransfrase"/>
    <property type="match status" value="1"/>
</dbReference>
<evidence type="ECO:0000313" key="6">
    <source>
        <dbReference type="Proteomes" id="UP000219860"/>
    </source>
</evidence>
<evidence type="ECO:0000256" key="1">
    <source>
        <dbReference type="PIRSR" id="PIRSR000431-2"/>
    </source>
</evidence>
<evidence type="ECO:0000313" key="5">
    <source>
        <dbReference type="EMBL" id="SCO64093.1"/>
    </source>
</evidence>
<feature type="domain" description="Phospholipid/glycerol acyltransferase" evidence="3">
    <location>
        <begin position="194"/>
        <end position="308"/>
    </location>
</feature>
<feature type="chain" id="PRO_5014058338" evidence="2">
    <location>
        <begin position="26"/>
        <end position="406"/>
    </location>
</feature>
<protein>
    <submittedName>
        <fullName evidence="4">Glycerol-3-phosphate 1-O-acyltransferase, putative</fullName>
        <ecNumber evidence="4">2.3.1.15</ecNumber>
    </submittedName>
</protein>
<dbReference type="EMBL" id="LT608150">
    <property type="protein sequence ID" value="SCM26215.1"/>
    <property type="molecule type" value="Genomic_DNA"/>
</dbReference>
<dbReference type="GO" id="GO:0004366">
    <property type="term" value="F:glycerol-3-phosphate O-acyltransferase activity"/>
    <property type="evidence" value="ECO:0007669"/>
    <property type="project" value="UniProtKB-EC"/>
</dbReference>
<evidence type="ECO:0000313" key="7">
    <source>
        <dbReference type="Proteomes" id="UP000516480"/>
    </source>
</evidence>
<dbReference type="Pfam" id="PF01553">
    <property type="entry name" value="Acyltransferase"/>
    <property type="match status" value="1"/>
</dbReference>
<evidence type="ECO:0000259" key="3">
    <source>
        <dbReference type="Pfam" id="PF01553"/>
    </source>
</evidence>
<dbReference type="OrthoDB" id="524544at2759"/>
<sequence>MMGYLHKSVSFLLFFVIFKITIVENIKNKSFLYVKTYYFSEYQNNKHLFPFRQKNNNSNKYPSYLTDKNNQIFNNISLNKKTYDETYEIICNELELLKKENSDNISHIQTFLGFIEKYYHEIKKHNSCSPEIFLKLFLKYIETFKKYRYYSFHNVHKYDESLYEWSLEFWLPLIDQKNSRFLGTNNIKKINNWIEQGHNVFIFSNHHIEADANIIKYYFHINNAENISRNMVFIGGHKIRVDPLSRPFTVSANILCIYSKKYIEYPPHLKEEKILFNHKSLNALKNMLSLGKTIIWVAPSGGRDRKSQDNEIQISPFDPKIIKTFNIFAKRSNVKTHFVGMALNTYNICPPPNTIDIDEIEKERSCSYSPVGLNLGDDIFDIYPQMGENEITYKIYDYVNDLYKKI</sequence>
<feature type="signal peptide" evidence="2">
    <location>
        <begin position="1"/>
        <end position="25"/>
    </location>
</feature>
<dbReference type="GO" id="GO:0006655">
    <property type="term" value="P:phosphatidylglycerol biosynthetic process"/>
    <property type="evidence" value="ECO:0007669"/>
    <property type="project" value="TreeGrafter"/>
</dbReference>
<dbReference type="Gene3D" id="3.40.1130.10">
    <property type="entry name" value="Glycerol-3-phosphate (1)-acyltransferase"/>
    <property type="match status" value="1"/>
</dbReference>
<dbReference type="EMBL" id="LT608262">
    <property type="protein sequence ID" value="SCO64093.1"/>
    <property type="molecule type" value="Genomic_DNA"/>
</dbReference>
<feature type="short sequence motif" description="HXXXXD motif" evidence="1">
    <location>
        <begin position="206"/>
        <end position="211"/>
    </location>
</feature>
<dbReference type="Proteomes" id="UP000516480">
    <property type="component" value="Chromosome 14"/>
</dbReference>
<proteinExistence type="predicted"/>
<accession>A0A1C6YS82</accession>
<evidence type="ECO:0000313" key="4">
    <source>
        <dbReference type="EMBL" id="SCM26215.1"/>
    </source>
</evidence>